<dbReference type="EMBL" id="PGCI01000066">
    <property type="protein sequence ID" value="PLW43578.1"/>
    <property type="molecule type" value="Genomic_DNA"/>
</dbReference>
<proteinExistence type="predicted"/>
<sequence length="424" mass="47127">MVMSSDELLALWENLHQLSLNNYWNTEERNLLSQVGERLKKSIESSDSEDEGPPKQSTSTNQPAIIPRPSPTNPQQSSNSVNNTPASKSHRILAGGSRVSEDTLYCQRGTNFLSPSNPISPKKAERVHLHQFGNDETKTPFNREAWLAEKWIRQQEQMTYNYRHSSYHNNMPANWSNYAELSDRDAEGEMDNEDAMDLDPEVGSSHPKSTVTAKGVVSVTTPRGNVGQRRPMLHWSPRPIFMSAGPTDTLEQRNNVSVGPADVTSVYKTDVTSVAATDLAAGGCNRYNPFGGAWSPAGRQICLNPSLSIAAITQSLLLPIQPLPYLLPIQLLFAQLPIPWPKLKSATSPSRQHTKSQKDPNHRLPGSTHQHRSIPRNSIAFPSSCQKAQLRPSRQAAEQINDSHDILSHIPYHHFSHPSHNTSP</sequence>
<protein>
    <submittedName>
        <fullName evidence="2">Uncharacterized protein</fullName>
    </submittedName>
</protein>
<feature type="region of interest" description="Disordered" evidence="1">
    <location>
        <begin position="344"/>
        <end position="378"/>
    </location>
</feature>
<dbReference type="Proteomes" id="UP000235392">
    <property type="component" value="Unassembled WGS sequence"/>
</dbReference>
<feature type="region of interest" description="Disordered" evidence="1">
    <location>
        <begin position="40"/>
        <end position="95"/>
    </location>
</feature>
<reference evidence="2 3" key="1">
    <citation type="submission" date="2017-11" db="EMBL/GenBank/DDBJ databases">
        <title>De novo assembly and phasing of dikaryotic genomes from two isolates of Puccinia coronata f. sp. avenae, the causal agent of oat crown rust.</title>
        <authorList>
            <person name="Miller M.E."/>
            <person name="Zhang Y."/>
            <person name="Omidvar V."/>
            <person name="Sperschneider J."/>
            <person name="Schwessinger B."/>
            <person name="Raley C."/>
            <person name="Palmer J.M."/>
            <person name="Garnica D."/>
            <person name="Upadhyaya N."/>
            <person name="Rathjen J."/>
            <person name="Taylor J.M."/>
            <person name="Park R.F."/>
            <person name="Dodds P.N."/>
            <person name="Hirsch C.D."/>
            <person name="Kianian S.F."/>
            <person name="Figueroa M."/>
        </authorList>
    </citation>
    <scope>NUCLEOTIDE SEQUENCE [LARGE SCALE GENOMIC DNA]</scope>
    <source>
        <strain evidence="2">12SD80</strain>
    </source>
</reference>
<comment type="caution">
    <text evidence="2">The sequence shown here is derived from an EMBL/GenBank/DDBJ whole genome shotgun (WGS) entry which is preliminary data.</text>
</comment>
<evidence type="ECO:0000256" key="1">
    <source>
        <dbReference type="SAM" id="MobiDB-lite"/>
    </source>
</evidence>
<accession>A0A2N5V0P6</accession>
<feature type="compositionally biased region" description="Low complexity" evidence="1">
    <location>
        <begin position="73"/>
        <end position="85"/>
    </location>
</feature>
<evidence type="ECO:0000313" key="3">
    <source>
        <dbReference type="Proteomes" id="UP000235392"/>
    </source>
</evidence>
<dbReference type="AlphaFoldDB" id="A0A2N5V0P6"/>
<organism evidence="2 3">
    <name type="scientific">Puccinia coronata f. sp. avenae</name>
    <dbReference type="NCBI Taxonomy" id="200324"/>
    <lineage>
        <taxon>Eukaryota</taxon>
        <taxon>Fungi</taxon>
        <taxon>Dikarya</taxon>
        <taxon>Basidiomycota</taxon>
        <taxon>Pucciniomycotina</taxon>
        <taxon>Pucciniomycetes</taxon>
        <taxon>Pucciniales</taxon>
        <taxon>Pucciniaceae</taxon>
        <taxon>Puccinia</taxon>
    </lineage>
</organism>
<evidence type="ECO:0000313" key="2">
    <source>
        <dbReference type="EMBL" id="PLW43578.1"/>
    </source>
</evidence>
<gene>
    <name evidence="2" type="ORF">PCASD_11444</name>
</gene>
<name>A0A2N5V0P6_9BASI</name>